<reference evidence="2 3" key="1">
    <citation type="submission" date="2016-07" db="EMBL/GenBank/DDBJ databases">
        <title>Pervasive Adenine N6-methylation of Active Genes in Fungi.</title>
        <authorList>
            <consortium name="DOE Joint Genome Institute"/>
            <person name="Mondo S.J."/>
            <person name="Dannebaum R.O."/>
            <person name="Kuo R.C."/>
            <person name="Labutti K."/>
            <person name="Haridas S."/>
            <person name="Kuo A."/>
            <person name="Salamov A."/>
            <person name="Ahrendt S.R."/>
            <person name="Lipzen A."/>
            <person name="Sullivan W."/>
            <person name="Andreopoulos W.B."/>
            <person name="Clum A."/>
            <person name="Lindquist E."/>
            <person name="Daum C."/>
            <person name="Ramamoorthy G.K."/>
            <person name="Gryganskyi A."/>
            <person name="Culley D."/>
            <person name="Magnuson J.K."/>
            <person name="James T.Y."/>
            <person name="O'Malley M.A."/>
            <person name="Stajich J.E."/>
            <person name="Spatafora J.W."/>
            <person name="Visel A."/>
            <person name="Grigoriev I.V."/>
        </authorList>
    </citation>
    <scope>NUCLEOTIDE SEQUENCE [LARGE SCALE GENOMIC DNA]</scope>
    <source>
        <strain evidence="2 3">ATCC 12442</strain>
    </source>
</reference>
<evidence type="ECO:0000313" key="3">
    <source>
        <dbReference type="Proteomes" id="UP000193922"/>
    </source>
</evidence>
<proteinExistence type="predicted"/>
<feature type="compositionally biased region" description="Basic residues" evidence="1">
    <location>
        <begin position="531"/>
        <end position="545"/>
    </location>
</feature>
<dbReference type="GeneID" id="63803678"/>
<gene>
    <name evidence="2" type="ORF">DL89DRAFT_266289</name>
</gene>
<protein>
    <submittedName>
        <fullName evidence="2">Uncharacterized protein</fullName>
    </submittedName>
</protein>
<comment type="caution">
    <text evidence="2">The sequence shown here is derived from an EMBL/GenBank/DDBJ whole genome shotgun (WGS) entry which is preliminary data.</text>
</comment>
<dbReference type="Proteomes" id="UP000193922">
    <property type="component" value="Unassembled WGS sequence"/>
</dbReference>
<sequence>SNFDAEDVSALLFAEPLEDISVTRNITQASIDAWIKECQTHETVVDFDELLGILGLDAEFRQFVHDHGGHVKTAADGIRADEELQRIVLGTGRRYSKYTYEELFRGFYQHVWQPYEDDRYSYDIVDVSHYPILNTDISTGLVMVNKFGACESGRDDEPTTDIHGAYIPIVSDATISASGLTSDALRDICPCVHAMWIVQPTRIFIPVFYANGGHLDILVFTRNQLLRTRLGRMMDYAHESLLFTHTQPSDDQTIPKAAQDGGVFTRSIANNHYPRGHELSVMSSLHREESGMFGPLTVVYNSDPYSSKRALGGHPVDEPPTEDCLNIPGLVDCGVIVPEFMGYTQRYAVFKNMLEPMYRVVDKINRWRAIVSGAAQAESAEEPATPAPNILPALAELPALEPSSSFTAVGTPLGSETGSPTRGKLPQVQDNHCLWARVSCHLRSILITHRIQLLDRHRLHFATIGYCFLGEEPSSPPPHSDRMRSDTLVEPFTASRGTTKSRGKEVAEPIERMTRRKRPAPQPAEPSTHKMLLRKRPAPKSQRRR</sequence>
<feature type="non-terminal residue" evidence="2">
    <location>
        <position position="1"/>
    </location>
</feature>
<dbReference type="AlphaFoldDB" id="A0A1Y1WCK6"/>
<organism evidence="2 3">
    <name type="scientific">Linderina pennispora</name>
    <dbReference type="NCBI Taxonomy" id="61395"/>
    <lineage>
        <taxon>Eukaryota</taxon>
        <taxon>Fungi</taxon>
        <taxon>Fungi incertae sedis</taxon>
        <taxon>Zoopagomycota</taxon>
        <taxon>Kickxellomycotina</taxon>
        <taxon>Kickxellomycetes</taxon>
        <taxon>Kickxellales</taxon>
        <taxon>Kickxellaceae</taxon>
        <taxon>Linderina</taxon>
    </lineage>
</organism>
<dbReference type="EMBL" id="MCFD01000004">
    <property type="protein sequence ID" value="ORX71273.1"/>
    <property type="molecule type" value="Genomic_DNA"/>
</dbReference>
<dbReference type="RefSeq" id="XP_040744788.1">
    <property type="nucleotide sequence ID" value="XM_040887030.1"/>
</dbReference>
<accession>A0A1Y1WCK6</accession>
<dbReference type="OrthoDB" id="5592585at2759"/>
<feature type="region of interest" description="Disordered" evidence="1">
    <location>
        <begin position="472"/>
        <end position="545"/>
    </location>
</feature>
<keyword evidence="3" id="KW-1185">Reference proteome</keyword>
<evidence type="ECO:0000313" key="2">
    <source>
        <dbReference type="EMBL" id="ORX71273.1"/>
    </source>
</evidence>
<feature type="compositionally biased region" description="Basic and acidic residues" evidence="1">
    <location>
        <begin position="502"/>
        <end position="513"/>
    </location>
</feature>
<evidence type="ECO:0000256" key="1">
    <source>
        <dbReference type="SAM" id="MobiDB-lite"/>
    </source>
</evidence>
<name>A0A1Y1WCK6_9FUNG</name>